<evidence type="ECO:0000313" key="3">
    <source>
        <dbReference type="Proteomes" id="UP001501532"/>
    </source>
</evidence>
<accession>A0ABP6LSH3</accession>
<evidence type="ECO:0000313" key="2">
    <source>
        <dbReference type="EMBL" id="GAA3054747.1"/>
    </source>
</evidence>
<reference evidence="3" key="1">
    <citation type="journal article" date="2019" name="Int. J. Syst. Evol. Microbiol.">
        <title>The Global Catalogue of Microorganisms (GCM) 10K type strain sequencing project: providing services to taxonomists for standard genome sequencing and annotation.</title>
        <authorList>
            <consortium name="The Broad Institute Genomics Platform"/>
            <consortium name="The Broad Institute Genome Sequencing Center for Infectious Disease"/>
            <person name="Wu L."/>
            <person name="Ma J."/>
        </authorList>
    </citation>
    <scope>NUCLEOTIDE SEQUENCE [LARGE SCALE GENOMIC DNA]</scope>
    <source>
        <strain evidence="3">JCM 9091</strain>
    </source>
</reference>
<name>A0ABP6LSH3_9ACTN</name>
<sequence>MQPFPVAVGDGGTGADAEGGTEGDADGDTEGEADGEAEGAAVRDGDPPVPAAPPSWPPHPARSSAAAATRVVVMVPWGVVRRMGRPPFLKPVPGVVVPALL</sequence>
<proteinExistence type="predicted"/>
<feature type="region of interest" description="Disordered" evidence="1">
    <location>
        <begin position="1"/>
        <end position="66"/>
    </location>
</feature>
<dbReference type="Proteomes" id="UP001501532">
    <property type="component" value="Unassembled WGS sequence"/>
</dbReference>
<feature type="compositionally biased region" description="Acidic residues" evidence="1">
    <location>
        <begin position="19"/>
        <end position="37"/>
    </location>
</feature>
<protein>
    <submittedName>
        <fullName evidence="2">Uncharacterized protein</fullName>
    </submittedName>
</protein>
<organism evidence="2 3">
    <name type="scientific">Streptomyces glomeratus</name>
    <dbReference type="NCBI Taxonomy" id="284452"/>
    <lineage>
        <taxon>Bacteria</taxon>
        <taxon>Bacillati</taxon>
        <taxon>Actinomycetota</taxon>
        <taxon>Actinomycetes</taxon>
        <taxon>Kitasatosporales</taxon>
        <taxon>Streptomycetaceae</taxon>
        <taxon>Streptomyces</taxon>
    </lineage>
</organism>
<gene>
    <name evidence="2" type="ORF">GCM10010448_42640</name>
</gene>
<comment type="caution">
    <text evidence="2">The sequence shown here is derived from an EMBL/GenBank/DDBJ whole genome shotgun (WGS) entry which is preliminary data.</text>
</comment>
<feature type="compositionally biased region" description="Pro residues" evidence="1">
    <location>
        <begin position="47"/>
        <end position="60"/>
    </location>
</feature>
<keyword evidence="3" id="KW-1185">Reference proteome</keyword>
<dbReference type="EMBL" id="BAAAUF010000040">
    <property type="protein sequence ID" value="GAA3054747.1"/>
    <property type="molecule type" value="Genomic_DNA"/>
</dbReference>
<evidence type="ECO:0000256" key="1">
    <source>
        <dbReference type="SAM" id="MobiDB-lite"/>
    </source>
</evidence>